<feature type="domain" description="Peptidase M3A/M3B catalytic" evidence="7">
    <location>
        <begin position="177"/>
        <end position="550"/>
    </location>
</feature>
<evidence type="ECO:0000256" key="6">
    <source>
        <dbReference type="RuleBase" id="RU003435"/>
    </source>
</evidence>
<evidence type="ECO:0000313" key="8">
    <source>
        <dbReference type="EMBL" id="MBZ5709009.1"/>
    </source>
</evidence>
<comment type="cofactor">
    <cofactor evidence="6">
        <name>Zn(2+)</name>
        <dbReference type="ChEBI" id="CHEBI:29105"/>
    </cofactor>
    <text evidence="6">Binds 1 zinc ion.</text>
</comment>
<comment type="caution">
    <text evidence="8">The sequence shown here is derived from an EMBL/GenBank/DDBJ whole genome shotgun (WGS) entry which is preliminary data.</text>
</comment>
<keyword evidence="3 6" id="KW-0378">Hydrolase</keyword>
<dbReference type="InterPro" id="IPR001567">
    <property type="entry name" value="Pept_M3A_M3B_dom"/>
</dbReference>
<dbReference type="Pfam" id="PF01432">
    <property type="entry name" value="Peptidase_M3"/>
    <property type="match status" value="1"/>
</dbReference>
<comment type="similarity">
    <text evidence="6">Belongs to the peptidase M3 family.</text>
</comment>
<evidence type="ECO:0000256" key="3">
    <source>
        <dbReference type="ARBA" id="ARBA00022801"/>
    </source>
</evidence>
<reference evidence="8" key="1">
    <citation type="submission" date="2021-08" db="EMBL/GenBank/DDBJ databases">
        <authorList>
            <person name="Stevens D.C."/>
        </authorList>
    </citation>
    <scope>NUCLEOTIDE SEQUENCE</scope>
    <source>
        <strain evidence="8">DSM 53165</strain>
    </source>
</reference>
<dbReference type="Proteomes" id="UP001139031">
    <property type="component" value="Unassembled WGS sequence"/>
</dbReference>
<dbReference type="CDD" id="cd09606">
    <property type="entry name" value="M3B_PepF"/>
    <property type="match status" value="1"/>
</dbReference>
<dbReference type="RefSeq" id="WP_224190786.1">
    <property type="nucleotide sequence ID" value="NZ_JAIRAU010000002.1"/>
</dbReference>
<keyword evidence="5 6" id="KW-0482">Metalloprotease</keyword>
<dbReference type="SUPFAM" id="SSF55486">
    <property type="entry name" value="Metalloproteases ('zincins'), catalytic domain"/>
    <property type="match status" value="1"/>
</dbReference>
<evidence type="ECO:0000256" key="5">
    <source>
        <dbReference type="ARBA" id="ARBA00023049"/>
    </source>
</evidence>
<keyword evidence="1 6" id="KW-0645">Protease</keyword>
<organism evidence="8 9">
    <name type="scientific">Nannocystis pusilla</name>
    <dbReference type="NCBI Taxonomy" id="889268"/>
    <lineage>
        <taxon>Bacteria</taxon>
        <taxon>Pseudomonadati</taxon>
        <taxon>Myxococcota</taxon>
        <taxon>Polyangia</taxon>
        <taxon>Nannocystales</taxon>
        <taxon>Nannocystaceae</taxon>
        <taxon>Nannocystis</taxon>
    </lineage>
</organism>
<gene>
    <name evidence="8" type="ORF">K7C98_07045</name>
</gene>
<evidence type="ECO:0000313" key="9">
    <source>
        <dbReference type="Proteomes" id="UP001139031"/>
    </source>
</evidence>
<evidence type="ECO:0000256" key="1">
    <source>
        <dbReference type="ARBA" id="ARBA00022670"/>
    </source>
</evidence>
<evidence type="ECO:0000256" key="2">
    <source>
        <dbReference type="ARBA" id="ARBA00022723"/>
    </source>
</evidence>
<evidence type="ECO:0000259" key="7">
    <source>
        <dbReference type="Pfam" id="PF01432"/>
    </source>
</evidence>
<proteinExistence type="inferred from homology"/>
<evidence type="ECO:0000256" key="4">
    <source>
        <dbReference type="ARBA" id="ARBA00022833"/>
    </source>
</evidence>
<keyword evidence="2 6" id="KW-0479">Metal-binding</keyword>
<sequence>MFGSLPPPPRRYLPASVRLDRLADLEACYGELGARPLPVDDPWILEQWLRDWSELESHLSEAQARRQIASSCSTDDLEAARAWLVHVDVLGPACKPLRHALARRLVEHPAAARLPPGHACALAVLRNRVDLWRPALASLEVAEQHLCAEYGRLRAGMRAAWDGADAPLTHVERSEDDPDRARREAAWRTVAASFRAAKPELDHLFDRLLANRRAQAAAAELPDYRAYRFRRLDRLAYGPRECLALHDAIAAEFVPLAGRVLRRRAAALGLPALRPWDLAVMPGGPLAPFTREEQLIAGCTRAFEAVDPELARQFSVLAEHGLLDLMSRPGKAPGAFQVHLDASGLPFVFAGALGRHEDLLTVLHEAGHAFHALACAADPLIWNRGPPIEFCEVASMGMELLGGRHLGAFYDADACTCAARHQLEQLVLFLPHAAAIDAFQHWVYTRPEQARDPQARDAAWLAQHRRLCPGVDWSGLDDDRAALWQRRLHVFELPFYYIEYAIAGLGAVQLHRRALAEPAPAVADLRRALALGARARLPDLFAAAGLQFGTDRASVRRAADACRQLLDL</sequence>
<dbReference type="EMBL" id="JAIRAU010000002">
    <property type="protein sequence ID" value="MBZ5709009.1"/>
    <property type="molecule type" value="Genomic_DNA"/>
</dbReference>
<dbReference type="Gene3D" id="1.10.1370.30">
    <property type="match status" value="1"/>
</dbReference>
<keyword evidence="4 6" id="KW-0862">Zinc</keyword>
<accession>A0ABS7TLA4</accession>
<protein>
    <submittedName>
        <fullName evidence="8">M3 family oligoendopeptidase</fullName>
    </submittedName>
</protein>
<name>A0ABS7TLA4_9BACT</name>
<keyword evidence="9" id="KW-1185">Reference proteome</keyword>